<proteinExistence type="predicted"/>
<reference evidence="3" key="2">
    <citation type="submission" date="2020-09" db="EMBL/GenBank/DDBJ databases">
        <authorList>
            <person name="Sun Q."/>
            <person name="Ohkuma M."/>
        </authorList>
    </citation>
    <scope>NUCLEOTIDE SEQUENCE</scope>
    <source>
        <strain evidence="3">JCM 3131</strain>
    </source>
</reference>
<gene>
    <name evidence="3" type="ORF">GCM10010145_20520</name>
</gene>
<protein>
    <submittedName>
        <fullName evidence="3">Uncharacterized protein</fullName>
    </submittedName>
</protein>
<keyword evidence="2" id="KW-1133">Transmembrane helix</keyword>
<dbReference type="Proteomes" id="UP000620156">
    <property type="component" value="Unassembled WGS sequence"/>
</dbReference>
<evidence type="ECO:0000313" key="3">
    <source>
        <dbReference type="EMBL" id="GGQ51218.1"/>
    </source>
</evidence>
<evidence type="ECO:0000256" key="2">
    <source>
        <dbReference type="SAM" id="Phobius"/>
    </source>
</evidence>
<reference evidence="3" key="1">
    <citation type="journal article" date="2014" name="Int. J. Syst. Evol. Microbiol.">
        <title>Complete genome sequence of Corynebacterium casei LMG S-19264T (=DSM 44701T), isolated from a smear-ripened cheese.</title>
        <authorList>
            <consortium name="US DOE Joint Genome Institute (JGI-PGF)"/>
            <person name="Walter F."/>
            <person name="Albersmeier A."/>
            <person name="Kalinowski J."/>
            <person name="Ruckert C."/>
        </authorList>
    </citation>
    <scope>NUCLEOTIDE SEQUENCE</scope>
    <source>
        <strain evidence="3">JCM 3131</strain>
    </source>
</reference>
<feature type="compositionally biased region" description="Gly residues" evidence="1">
    <location>
        <begin position="1"/>
        <end position="10"/>
    </location>
</feature>
<keyword evidence="4" id="KW-1185">Reference proteome</keyword>
<keyword evidence="2" id="KW-0472">Membrane</keyword>
<feature type="transmembrane region" description="Helical" evidence="2">
    <location>
        <begin position="72"/>
        <end position="90"/>
    </location>
</feature>
<feature type="transmembrane region" description="Helical" evidence="2">
    <location>
        <begin position="169"/>
        <end position="188"/>
    </location>
</feature>
<sequence length="208" mass="22318">MGLRGRGLGAAGPDHGPARHRHATHGAGAVGGTMERVNTFLAERPWLQVALSVLAASALVLIIFPGESASSALFRTASASVGGVGVLVFFRRKEKRAAGGTTNRLVSLDAKLRKGEVPAEPAEREAMRDLIGQRLHRMRHRVPALVTLVVLFGATTAMTAVTFGPRETVGLALLSVVFIGWLSWYGGVQIRRMHRMRDALDDTADRHA</sequence>
<comment type="caution">
    <text evidence="3">The sequence shown here is derived from an EMBL/GenBank/DDBJ whole genome shotgun (WGS) entry which is preliminary data.</text>
</comment>
<feature type="transmembrane region" description="Helical" evidence="2">
    <location>
        <begin position="142"/>
        <end position="163"/>
    </location>
</feature>
<dbReference type="AlphaFoldDB" id="A0A918BCH7"/>
<name>A0A918BCH7_9ACTN</name>
<feature type="transmembrane region" description="Helical" evidence="2">
    <location>
        <begin position="46"/>
        <end position="66"/>
    </location>
</feature>
<organism evidence="3 4">
    <name type="scientific">Streptomyces ruber</name>
    <dbReference type="NCBI Taxonomy" id="83378"/>
    <lineage>
        <taxon>Bacteria</taxon>
        <taxon>Bacillati</taxon>
        <taxon>Actinomycetota</taxon>
        <taxon>Actinomycetes</taxon>
        <taxon>Kitasatosporales</taxon>
        <taxon>Streptomycetaceae</taxon>
        <taxon>Streptomyces</taxon>
    </lineage>
</organism>
<evidence type="ECO:0000313" key="4">
    <source>
        <dbReference type="Proteomes" id="UP000620156"/>
    </source>
</evidence>
<feature type="region of interest" description="Disordered" evidence="1">
    <location>
        <begin position="1"/>
        <end position="26"/>
    </location>
</feature>
<keyword evidence="2" id="KW-0812">Transmembrane</keyword>
<evidence type="ECO:0000256" key="1">
    <source>
        <dbReference type="SAM" id="MobiDB-lite"/>
    </source>
</evidence>
<dbReference type="EMBL" id="BMQK01000003">
    <property type="protein sequence ID" value="GGQ51218.1"/>
    <property type="molecule type" value="Genomic_DNA"/>
</dbReference>
<accession>A0A918BCH7</accession>